<feature type="transmembrane region" description="Helical" evidence="5">
    <location>
        <begin position="111"/>
        <end position="135"/>
    </location>
</feature>
<comment type="caution">
    <text evidence="7">The sequence shown here is derived from an EMBL/GenBank/DDBJ whole genome shotgun (WGS) entry which is preliminary data.</text>
</comment>
<keyword evidence="5" id="KW-0653">Protein transport</keyword>
<comment type="subunit">
    <text evidence="5">Forms a complex with TatA.</text>
</comment>
<dbReference type="GO" id="GO:0033281">
    <property type="term" value="C:TAT protein transport complex"/>
    <property type="evidence" value="ECO:0007669"/>
    <property type="project" value="UniProtKB-UniRule"/>
</dbReference>
<feature type="transmembrane region" description="Helical" evidence="5">
    <location>
        <begin position="192"/>
        <end position="212"/>
    </location>
</feature>
<organism evidence="7 8">
    <name type="scientific">Brockia lithotrophica</name>
    <dbReference type="NCBI Taxonomy" id="933949"/>
    <lineage>
        <taxon>Bacteria</taxon>
        <taxon>Bacillati</taxon>
        <taxon>Bacillota</taxon>
        <taxon>Bacilli</taxon>
        <taxon>Bacillales</taxon>
        <taxon>Bacillales Family X. Incertae Sedis</taxon>
        <taxon>Brockia</taxon>
    </lineage>
</organism>
<evidence type="ECO:0000256" key="3">
    <source>
        <dbReference type="ARBA" id="ARBA00022989"/>
    </source>
</evidence>
<dbReference type="InterPro" id="IPR019820">
    <property type="entry name" value="Sec-indep_translocase_CS"/>
</dbReference>
<dbReference type="GO" id="GO:0043953">
    <property type="term" value="P:protein transport by the Tat complex"/>
    <property type="evidence" value="ECO:0007669"/>
    <property type="project" value="UniProtKB-UniRule"/>
</dbReference>
<dbReference type="GO" id="GO:0009977">
    <property type="term" value="F:proton motive force dependent protein transmembrane transporter activity"/>
    <property type="evidence" value="ECO:0007669"/>
    <property type="project" value="TreeGrafter"/>
</dbReference>
<evidence type="ECO:0000256" key="5">
    <source>
        <dbReference type="HAMAP-Rule" id="MF_00902"/>
    </source>
</evidence>
<feature type="region of interest" description="Disordered" evidence="6">
    <location>
        <begin position="249"/>
        <end position="295"/>
    </location>
</feature>
<comment type="subcellular location">
    <subcellularLocation>
        <location evidence="5">Cell membrane</location>
        <topology evidence="5">Multi-pass membrane protein</topology>
    </subcellularLocation>
    <subcellularLocation>
        <location evidence="1">Membrane</location>
        <topology evidence="1">Multi-pass membrane protein</topology>
    </subcellularLocation>
</comment>
<protein>
    <recommendedName>
        <fullName evidence="5">Sec-independent protein translocase protein TatC</fullName>
    </recommendedName>
</protein>
<sequence>MFRKREDPYGPEKRMTLTEHLGELRQRLIRILFFFLFSALLGIFLSSKILPLLNPVGIQWYAFAPSDAIVLYLKVGIYFALFVTIPYALWEIYLFVRPGLTEEEARIAVRYIPLTVLAFLVGILFTYAILFPVLFDVLTWFNNLLDLPLLLSANAYISFFFRLALPVSLIFEVPVIVLFLGQIGVFDHASLVRLRPYVYFAGALLVVFGFRGDLLSSFFALLPFLFLYELSVFVAWVAEKLHLYRGKTPPPAAGGGAAPEAMGESVGQERGGGPVGNTPSASSTTEVVSDPTPRL</sequence>
<dbReference type="PRINTS" id="PR01840">
    <property type="entry name" value="TATCFAMILY"/>
</dbReference>
<dbReference type="EMBL" id="RBIJ01000001">
    <property type="protein sequence ID" value="RKQ88581.1"/>
    <property type="molecule type" value="Genomic_DNA"/>
</dbReference>
<feature type="compositionally biased region" description="Polar residues" evidence="6">
    <location>
        <begin position="277"/>
        <end position="287"/>
    </location>
</feature>
<comment type="similarity">
    <text evidence="5">Belongs to the TatC family.</text>
</comment>
<evidence type="ECO:0000313" key="8">
    <source>
        <dbReference type="Proteomes" id="UP000267019"/>
    </source>
</evidence>
<feature type="transmembrane region" description="Helical" evidence="5">
    <location>
        <begin position="69"/>
        <end position="90"/>
    </location>
</feature>
<gene>
    <name evidence="5" type="primary">tatC</name>
    <name evidence="7" type="ORF">C7438_0220</name>
</gene>
<evidence type="ECO:0000313" key="7">
    <source>
        <dbReference type="EMBL" id="RKQ88581.1"/>
    </source>
</evidence>
<keyword evidence="3 5" id="KW-1133">Transmembrane helix</keyword>
<keyword evidence="5" id="KW-0813">Transport</keyword>
<evidence type="ECO:0000256" key="2">
    <source>
        <dbReference type="ARBA" id="ARBA00022692"/>
    </source>
</evidence>
<reference evidence="7 8" key="1">
    <citation type="submission" date="2018-10" db="EMBL/GenBank/DDBJ databases">
        <title>Genomic Encyclopedia of Type Strains, Phase IV (KMG-IV): sequencing the most valuable type-strain genomes for metagenomic binning, comparative biology and taxonomic classification.</title>
        <authorList>
            <person name="Goeker M."/>
        </authorList>
    </citation>
    <scope>NUCLEOTIDE SEQUENCE [LARGE SCALE GENOMIC DNA]</scope>
    <source>
        <strain evidence="7 8">DSM 22653</strain>
    </source>
</reference>
<evidence type="ECO:0000256" key="4">
    <source>
        <dbReference type="ARBA" id="ARBA00023136"/>
    </source>
</evidence>
<dbReference type="PANTHER" id="PTHR30371:SF0">
    <property type="entry name" value="SEC-INDEPENDENT PROTEIN TRANSLOCASE PROTEIN TATC, CHLOROPLASTIC-RELATED"/>
    <property type="match status" value="1"/>
</dbReference>
<comment type="function">
    <text evidence="5">Part of the twin-arginine translocation (Tat) system that transports large folded proteins containing a characteristic twin-arginine motif in their signal peptide across membranes.</text>
</comment>
<dbReference type="Pfam" id="PF00902">
    <property type="entry name" value="TatC"/>
    <property type="match status" value="1"/>
</dbReference>
<evidence type="ECO:0000256" key="1">
    <source>
        <dbReference type="ARBA" id="ARBA00004141"/>
    </source>
</evidence>
<accession>A0A660L3I6</accession>
<keyword evidence="2 5" id="KW-0812">Transmembrane</keyword>
<dbReference type="AlphaFoldDB" id="A0A660L3I6"/>
<evidence type="ECO:0000256" key="6">
    <source>
        <dbReference type="SAM" id="MobiDB-lite"/>
    </source>
</evidence>
<keyword evidence="5" id="KW-0811">Translocation</keyword>
<dbReference type="HAMAP" id="MF_00902">
    <property type="entry name" value="TatC"/>
    <property type="match status" value="1"/>
</dbReference>
<dbReference type="OrthoDB" id="9777044at2"/>
<dbReference type="Proteomes" id="UP000267019">
    <property type="component" value="Unassembled WGS sequence"/>
</dbReference>
<proteinExistence type="inferred from homology"/>
<name>A0A660L3I6_9BACL</name>
<feature type="transmembrane region" description="Helical" evidence="5">
    <location>
        <begin position="155"/>
        <end position="180"/>
    </location>
</feature>
<dbReference type="GO" id="GO:0065002">
    <property type="term" value="P:intracellular protein transmembrane transport"/>
    <property type="evidence" value="ECO:0007669"/>
    <property type="project" value="TreeGrafter"/>
</dbReference>
<feature type="transmembrane region" description="Helical" evidence="5">
    <location>
        <begin position="218"/>
        <end position="238"/>
    </location>
</feature>
<keyword evidence="4 5" id="KW-0472">Membrane</keyword>
<dbReference type="InterPro" id="IPR002033">
    <property type="entry name" value="TatC"/>
</dbReference>
<dbReference type="NCBIfam" id="TIGR00945">
    <property type="entry name" value="tatC"/>
    <property type="match status" value="1"/>
</dbReference>
<dbReference type="PROSITE" id="PS01218">
    <property type="entry name" value="TATC"/>
    <property type="match status" value="1"/>
</dbReference>
<dbReference type="RefSeq" id="WP_121443505.1">
    <property type="nucleotide sequence ID" value="NZ_RBIJ01000001.1"/>
</dbReference>
<feature type="transmembrane region" description="Helical" evidence="5">
    <location>
        <begin position="28"/>
        <end position="49"/>
    </location>
</feature>
<keyword evidence="8" id="KW-1185">Reference proteome</keyword>
<keyword evidence="5" id="KW-1003">Cell membrane</keyword>
<dbReference type="PANTHER" id="PTHR30371">
    <property type="entry name" value="SEC-INDEPENDENT PROTEIN TRANSLOCASE PROTEIN TATC"/>
    <property type="match status" value="1"/>
</dbReference>